<feature type="transmembrane region" description="Helical" evidence="14">
    <location>
        <begin position="20"/>
        <end position="40"/>
    </location>
</feature>
<evidence type="ECO:0000256" key="4">
    <source>
        <dbReference type="ARBA" id="ARBA00022553"/>
    </source>
</evidence>
<dbReference type="InterPro" id="IPR013655">
    <property type="entry name" value="PAS_fold_3"/>
</dbReference>
<keyword evidence="11" id="KW-0902">Two-component regulatory system</keyword>
<dbReference type="SUPFAM" id="SSF47384">
    <property type="entry name" value="Homodimeric domain of signal transducing histidine kinase"/>
    <property type="match status" value="1"/>
</dbReference>
<protein>
    <recommendedName>
        <fullName evidence="3">histidine kinase</fullName>
        <ecNumber evidence="3">2.7.13.3</ecNumber>
    </recommendedName>
</protein>
<dbReference type="GO" id="GO:0000155">
    <property type="term" value="F:phosphorelay sensor kinase activity"/>
    <property type="evidence" value="ECO:0007669"/>
    <property type="project" value="InterPro"/>
</dbReference>
<dbReference type="PROSITE" id="PS50113">
    <property type="entry name" value="PAC"/>
    <property type="match status" value="1"/>
</dbReference>
<evidence type="ECO:0000256" key="6">
    <source>
        <dbReference type="ARBA" id="ARBA00022692"/>
    </source>
</evidence>
<dbReference type="InterPro" id="IPR004358">
    <property type="entry name" value="Sig_transdc_His_kin-like_C"/>
</dbReference>
<dbReference type="InterPro" id="IPR025201">
    <property type="entry name" value="KdpD_TM"/>
</dbReference>
<gene>
    <name evidence="17" type="ORF">P8935_21445</name>
</gene>
<dbReference type="CDD" id="cd00082">
    <property type="entry name" value="HisKA"/>
    <property type="match status" value="1"/>
</dbReference>
<keyword evidence="5" id="KW-0808">Transferase</keyword>
<evidence type="ECO:0000256" key="12">
    <source>
        <dbReference type="ARBA" id="ARBA00023136"/>
    </source>
</evidence>
<keyword evidence="7" id="KW-0547">Nucleotide-binding</keyword>
<dbReference type="EC" id="2.7.13.3" evidence="3"/>
<dbReference type="SUPFAM" id="SSF55785">
    <property type="entry name" value="PYP-like sensor domain (PAS domain)"/>
    <property type="match status" value="1"/>
</dbReference>
<dbReference type="PANTHER" id="PTHR43065">
    <property type="entry name" value="SENSOR HISTIDINE KINASE"/>
    <property type="match status" value="1"/>
</dbReference>
<keyword evidence="10 14" id="KW-1133">Transmembrane helix</keyword>
<dbReference type="InterPro" id="IPR038318">
    <property type="entry name" value="KdpD_sf"/>
</dbReference>
<evidence type="ECO:0000256" key="7">
    <source>
        <dbReference type="ARBA" id="ARBA00022741"/>
    </source>
</evidence>
<dbReference type="SUPFAM" id="SSF55874">
    <property type="entry name" value="ATPase domain of HSP90 chaperone/DNA topoisomerase II/histidine kinase"/>
    <property type="match status" value="1"/>
</dbReference>
<dbReference type="InterPro" id="IPR000014">
    <property type="entry name" value="PAS"/>
</dbReference>
<feature type="coiled-coil region" evidence="13">
    <location>
        <begin position="116"/>
        <end position="150"/>
    </location>
</feature>
<feature type="domain" description="Histidine kinase" evidence="15">
    <location>
        <begin position="293"/>
        <end position="508"/>
    </location>
</feature>
<dbReference type="CDD" id="cd00075">
    <property type="entry name" value="HATPase"/>
    <property type="match status" value="1"/>
</dbReference>
<accession>A0AAU7DH18</accession>
<organism evidence="17">
    <name type="scientific">Telmatobacter sp. DSM 110680</name>
    <dbReference type="NCBI Taxonomy" id="3036704"/>
    <lineage>
        <taxon>Bacteria</taxon>
        <taxon>Pseudomonadati</taxon>
        <taxon>Acidobacteriota</taxon>
        <taxon>Terriglobia</taxon>
        <taxon>Terriglobales</taxon>
        <taxon>Acidobacteriaceae</taxon>
        <taxon>Telmatobacter</taxon>
    </lineage>
</organism>
<dbReference type="CDD" id="cd00130">
    <property type="entry name" value="PAS"/>
    <property type="match status" value="1"/>
</dbReference>
<evidence type="ECO:0000256" key="3">
    <source>
        <dbReference type="ARBA" id="ARBA00012438"/>
    </source>
</evidence>
<dbReference type="InterPro" id="IPR003594">
    <property type="entry name" value="HATPase_dom"/>
</dbReference>
<dbReference type="Gene3D" id="3.30.450.20">
    <property type="entry name" value="PAS domain"/>
    <property type="match status" value="1"/>
</dbReference>
<feature type="domain" description="PAC" evidence="16">
    <location>
        <begin position="228"/>
        <end position="280"/>
    </location>
</feature>
<dbReference type="InterPro" id="IPR036097">
    <property type="entry name" value="HisK_dim/P_sf"/>
</dbReference>
<comment type="catalytic activity">
    <reaction evidence="1">
        <text>ATP + protein L-histidine = ADP + protein N-phospho-L-histidine.</text>
        <dbReference type="EC" id="2.7.13.3"/>
    </reaction>
</comment>
<dbReference type="InterPro" id="IPR003661">
    <property type="entry name" value="HisK_dim/P_dom"/>
</dbReference>
<evidence type="ECO:0000256" key="14">
    <source>
        <dbReference type="SAM" id="Phobius"/>
    </source>
</evidence>
<dbReference type="InterPro" id="IPR036890">
    <property type="entry name" value="HATPase_C_sf"/>
</dbReference>
<dbReference type="EMBL" id="CP121196">
    <property type="protein sequence ID" value="XBH17119.1"/>
    <property type="molecule type" value="Genomic_DNA"/>
</dbReference>
<dbReference type="PRINTS" id="PR00344">
    <property type="entry name" value="BCTRLSENSOR"/>
</dbReference>
<evidence type="ECO:0000259" key="15">
    <source>
        <dbReference type="PROSITE" id="PS50109"/>
    </source>
</evidence>
<evidence type="ECO:0000256" key="13">
    <source>
        <dbReference type="SAM" id="Coils"/>
    </source>
</evidence>
<comment type="subcellular location">
    <subcellularLocation>
        <location evidence="2">Membrane</location>
        <topology evidence="2">Multi-pass membrane protein</topology>
    </subcellularLocation>
</comment>
<evidence type="ECO:0000256" key="1">
    <source>
        <dbReference type="ARBA" id="ARBA00000085"/>
    </source>
</evidence>
<keyword evidence="12 14" id="KW-0472">Membrane</keyword>
<keyword evidence="4" id="KW-0597">Phosphoprotein</keyword>
<evidence type="ECO:0000256" key="8">
    <source>
        <dbReference type="ARBA" id="ARBA00022777"/>
    </source>
</evidence>
<dbReference type="GO" id="GO:0005524">
    <property type="term" value="F:ATP binding"/>
    <property type="evidence" value="ECO:0007669"/>
    <property type="project" value="UniProtKB-KW"/>
</dbReference>
<sequence>MPFSIPSSERIARLPWLIRILLGCCMASGAVALTSVIAPLRAFPLLLTFPTVILAAWFLGMWGAAGCAFMDVALVNTFLTRSQFQFSTGNVSQEVRLAIFVLITMLLGWSIRRLAQQKAELANHALKRQLESAEANRQIAEERAIASEQLRYRDDVLELALKASGMGLWAWDFEKEVVHRSDEVYRMVGCEPGAFGAEPEAWLQFVVPEDVPMLDEAFAKARNEGADYHAQYRVRWPDGSLHWLESEGKCQRNAEGNVARIYGVMADITHRKQSEEAMLRAEKLAVAGRLAASVAHEINNPLEAIANMLYLITISDSAEQARAQAANALDELMRISLVAQSTLKFHRESGAPRMALLSEVLDSVLTMFRGRIQTTNIAVDIKAKQELPITCMLSETQQVFANLIANAIESMPSGGRLIVRIQPSRDWRNRAVSGMRVTICDTGGGIDRVTQSRIFEPFFTTKTDTGTGLGLWVVAQLIERHDGAVSVWSSQRPEASGTAFSIFLPFGEELFGEGSIDRGKGVASIRPLSHPMEIFSSGSLH</sequence>
<dbReference type="PROSITE" id="PS50109">
    <property type="entry name" value="HIS_KIN"/>
    <property type="match status" value="1"/>
</dbReference>
<dbReference type="InterPro" id="IPR005467">
    <property type="entry name" value="His_kinase_dom"/>
</dbReference>
<dbReference type="Pfam" id="PF02518">
    <property type="entry name" value="HATPase_c"/>
    <property type="match status" value="1"/>
</dbReference>
<keyword evidence="8" id="KW-0418">Kinase</keyword>
<dbReference type="InterPro" id="IPR000700">
    <property type="entry name" value="PAS-assoc_C"/>
</dbReference>
<name>A0AAU7DH18_9BACT</name>
<evidence type="ECO:0000313" key="17">
    <source>
        <dbReference type="EMBL" id="XBH17119.1"/>
    </source>
</evidence>
<evidence type="ECO:0000256" key="2">
    <source>
        <dbReference type="ARBA" id="ARBA00004141"/>
    </source>
</evidence>
<feature type="transmembrane region" description="Helical" evidence="14">
    <location>
        <begin position="95"/>
        <end position="111"/>
    </location>
</feature>
<dbReference type="SMART" id="SM00387">
    <property type="entry name" value="HATPase_c"/>
    <property type="match status" value="1"/>
</dbReference>
<proteinExistence type="predicted"/>
<evidence type="ECO:0000256" key="10">
    <source>
        <dbReference type="ARBA" id="ARBA00022989"/>
    </source>
</evidence>
<reference evidence="17" key="1">
    <citation type="submission" date="2023-03" db="EMBL/GenBank/DDBJ databases">
        <title>Edaphobacter sp.</title>
        <authorList>
            <person name="Huber K.J."/>
            <person name="Papendorf J."/>
            <person name="Pilke C."/>
            <person name="Bunk B."/>
            <person name="Sproeer C."/>
            <person name="Pester M."/>
        </authorList>
    </citation>
    <scope>NUCLEOTIDE SEQUENCE</scope>
    <source>
        <strain evidence="17">DSM 110680</strain>
    </source>
</reference>
<dbReference type="AlphaFoldDB" id="A0AAU7DH18"/>
<evidence type="ECO:0000256" key="11">
    <source>
        <dbReference type="ARBA" id="ARBA00023012"/>
    </source>
</evidence>
<dbReference type="Gene3D" id="1.10.287.130">
    <property type="match status" value="1"/>
</dbReference>
<evidence type="ECO:0000256" key="5">
    <source>
        <dbReference type="ARBA" id="ARBA00022679"/>
    </source>
</evidence>
<evidence type="ECO:0000256" key="9">
    <source>
        <dbReference type="ARBA" id="ARBA00022840"/>
    </source>
</evidence>
<keyword evidence="13" id="KW-0175">Coiled coil</keyword>
<dbReference type="GO" id="GO:0016020">
    <property type="term" value="C:membrane"/>
    <property type="evidence" value="ECO:0007669"/>
    <property type="project" value="UniProtKB-SubCell"/>
</dbReference>
<keyword evidence="9" id="KW-0067">ATP-binding</keyword>
<keyword evidence="6 14" id="KW-0812">Transmembrane</keyword>
<dbReference type="Pfam" id="PF08447">
    <property type="entry name" value="PAS_3"/>
    <property type="match status" value="1"/>
</dbReference>
<dbReference type="InterPro" id="IPR035965">
    <property type="entry name" value="PAS-like_dom_sf"/>
</dbReference>
<evidence type="ECO:0000259" key="16">
    <source>
        <dbReference type="PROSITE" id="PS50113"/>
    </source>
</evidence>
<dbReference type="Gene3D" id="1.20.120.620">
    <property type="entry name" value="Backbone structure of the membrane domain of e. Coli histidine kinase receptor kdpd"/>
    <property type="match status" value="1"/>
</dbReference>
<dbReference type="Pfam" id="PF13493">
    <property type="entry name" value="DUF4118"/>
    <property type="match status" value="1"/>
</dbReference>
<dbReference type="NCBIfam" id="TIGR00229">
    <property type="entry name" value="sensory_box"/>
    <property type="match status" value="1"/>
</dbReference>
<dbReference type="RefSeq" id="WP_348262349.1">
    <property type="nucleotide sequence ID" value="NZ_CP121196.1"/>
</dbReference>
<dbReference type="Gene3D" id="2.10.70.100">
    <property type="match status" value="1"/>
</dbReference>
<dbReference type="Gene3D" id="3.30.565.10">
    <property type="entry name" value="Histidine kinase-like ATPase, C-terminal domain"/>
    <property type="match status" value="1"/>
</dbReference>
<feature type="transmembrane region" description="Helical" evidence="14">
    <location>
        <begin position="52"/>
        <end position="74"/>
    </location>
</feature>